<keyword evidence="8" id="KW-1185">Reference proteome</keyword>
<dbReference type="GO" id="GO:0006338">
    <property type="term" value="P:chromatin remodeling"/>
    <property type="evidence" value="ECO:0007669"/>
    <property type="project" value="InterPro"/>
</dbReference>
<evidence type="ECO:0000256" key="3">
    <source>
        <dbReference type="ARBA" id="ARBA00023015"/>
    </source>
</evidence>
<dbReference type="AlphaFoldDB" id="A0A1Y2FYU5"/>
<dbReference type="FunCoup" id="A0A1Y2FYU5">
    <property type="interactions" value="469"/>
</dbReference>
<comment type="similarity">
    <text evidence="2">Belongs to the SNF5 family.</text>
</comment>
<feature type="region of interest" description="Disordered" evidence="6">
    <location>
        <begin position="196"/>
        <end position="227"/>
    </location>
</feature>
<evidence type="ECO:0000313" key="7">
    <source>
        <dbReference type="EMBL" id="ORY89286.1"/>
    </source>
</evidence>
<protein>
    <recommendedName>
        <fullName evidence="9">SNF5-domain-containing protein</fullName>
    </recommendedName>
</protein>
<keyword evidence="4" id="KW-0804">Transcription</keyword>
<dbReference type="InParanoid" id="A0A1Y2FYU5"/>
<comment type="subcellular location">
    <subcellularLocation>
        <location evidence="1">Nucleus</location>
    </subcellularLocation>
</comment>
<evidence type="ECO:0000256" key="4">
    <source>
        <dbReference type="ARBA" id="ARBA00023163"/>
    </source>
</evidence>
<organism evidence="7 8">
    <name type="scientific">Leucosporidium creatinivorum</name>
    <dbReference type="NCBI Taxonomy" id="106004"/>
    <lineage>
        <taxon>Eukaryota</taxon>
        <taxon>Fungi</taxon>
        <taxon>Dikarya</taxon>
        <taxon>Basidiomycota</taxon>
        <taxon>Pucciniomycotina</taxon>
        <taxon>Microbotryomycetes</taxon>
        <taxon>Leucosporidiales</taxon>
        <taxon>Leucosporidium</taxon>
    </lineage>
</organism>
<dbReference type="PANTHER" id="PTHR10019">
    <property type="entry name" value="SNF5"/>
    <property type="match status" value="1"/>
</dbReference>
<dbReference type="EMBL" id="MCGR01000006">
    <property type="protein sequence ID" value="ORY89286.1"/>
    <property type="molecule type" value="Genomic_DNA"/>
</dbReference>
<evidence type="ECO:0008006" key="9">
    <source>
        <dbReference type="Google" id="ProtNLM"/>
    </source>
</evidence>
<name>A0A1Y2FYU5_9BASI</name>
<sequence length="499" mass="53739">MSASTPNANHLQQQINVLRTQYGDNSEGLRDAVAQLLQREGLGQTAVGGSSYGATPSTPAAAPLQAGASTPLPSSRSGRIIKPSKPFTTPAATPRPPPYPVPQQRPSSSLNPNRAPAPPPRLPLSTSAAPVPPLTAITDARYQAQYTTYPARMRLGTSSLMQPNALAASGKGDNTPAGGGKRARASVNYAELEGLGGEAPQEEPKGGLVPKRGLVPGTPGGGGGGGEVKQAWGDGKSYLGVLPPGNMVIVQQAIKTKHQVFSEELLEAQAERPDNFVPIQIDLDVDTFKIRDAFVWNANEKLISPAEFARVFCDDLDLPQAFASEIAGQIETQVKEQSSVAEVAIRTAEEIAEDVEKDLRVVLNLDVQIGTLHLTDRIEWDLSSSLTPELFASVLVRDLSLSSSAAPLIAHALHEELMRVKKNCLEMGLLYADEQTLKRRGARPLEGAWREWNETLGFGPRVEVLSLDEMDRVEAERERAQRRAKRDRLTGSRTGGRRR</sequence>
<dbReference type="Proteomes" id="UP000193467">
    <property type="component" value="Unassembled WGS sequence"/>
</dbReference>
<dbReference type="InterPro" id="IPR006939">
    <property type="entry name" value="SNF5"/>
</dbReference>
<keyword evidence="3" id="KW-0805">Transcription regulation</keyword>
<evidence type="ECO:0000256" key="6">
    <source>
        <dbReference type="SAM" id="MobiDB-lite"/>
    </source>
</evidence>
<feature type="compositionally biased region" description="Gly residues" evidence="6">
    <location>
        <begin position="218"/>
        <end position="227"/>
    </location>
</feature>
<evidence type="ECO:0000313" key="8">
    <source>
        <dbReference type="Proteomes" id="UP000193467"/>
    </source>
</evidence>
<accession>A0A1Y2FYU5</accession>
<dbReference type="STRING" id="106004.A0A1Y2FYU5"/>
<keyword evidence="5" id="KW-0539">Nucleus</keyword>
<comment type="caution">
    <text evidence="7">The sequence shown here is derived from an EMBL/GenBank/DDBJ whole genome shotgun (WGS) entry which is preliminary data.</text>
</comment>
<dbReference type="Pfam" id="PF04855">
    <property type="entry name" value="SNF5"/>
    <property type="match status" value="1"/>
</dbReference>
<feature type="region of interest" description="Disordered" evidence="6">
    <location>
        <begin position="47"/>
        <end position="128"/>
    </location>
</feature>
<evidence type="ECO:0000256" key="2">
    <source>
        <dbReference type="ARBA" id="ARBA00010239"/>
    </source>
</evidence>
<feature type="compositionally biased region" description="Pro residues" evidence="6">
    <location>
        <begin position="93"/>
        <end position="103"/>
    </location>
</feature>
<proteinExistence type="inferred from homology"/>
<dbReference type="OrthoDB" id="10258327at2759"/>
<dbReference type="GO" id="GO:0000228">
    <property type="term" value="C:nuclear chromosome"/>
    <property type="evidence" value="ECO:0007669"/>
    <property type="project" value="InterPro"/>
</dbReference>
<evidence type="ECO:0000256" key="5">
    <source>
        <dbReference type="ARBA" id="ARBA00023242"/>
    </source>
</evidence>
<feature type="compositionally biased region" description="Low complexity" evidence="6">
    <location>
        <begin position="104"/>
        <end position="114"/>
    </location>
</feature>
<feature type="compositionally biased region" description="Polar residues" evidence="6">
    <location>
        <begin position="67"/>
        <end position="77"/>
    </location>
</feature>
<feature type="region of interest" description="Disordered" evidence="6">
    <location>
        <begin position="476"/>
        <end position="499"/>
    </location>
</feature>
<reference evidence="7 8" key="1">
    <citation type="submission" date="2016-07" db="EMBL/GenBank/DDBJ databases">
        <title>Pervasive Adenine N6-methylation of Active Genes in Fungi.</title>
        <authorList>
            <consortium name="DOE Joint Genome Institute"/>
            <person name="Mondo S.J."/>
            <person name="Dannebaum R.O."/>
            <person name="Kuo R.C."/>
            <person name="Labutti K."/>
            <person name="Haridas S."/>
            <person name="Kuo A."/>
            <person name="Salamov A."/>
            <person name="Ahrendt S.R."/>
            <person name="Lipzen A."/>
            <person name="Sullivan W."/>
            <person name="Andreopoulos W.B."/>
            <person name="Clum A."/>
            <person name="Lindquist E."/>
            <person name="Daum C."/>
            <person name="Ramamoorthy G.K."/>
            <person name="Gryganskyi A."/>
            <person name="Culley D."/>
            <person name="Magnuson J.K."/>
            <person name="James T.Y."/>
            <person name="O'Malley M.A."/>
            <person name="Stajich J.E."/>
            <person name="Spatafora J.W."/>
            <person name="Visel A."/>
            <person name="Grigoriev I.V."/>
        </authorList>
    </citation>
    <scope>NUCLEOTIDE SEQUENCE [LARGE SCALE GENOMIC DNA]</scope>
    <source>
        <strain evidence="7 8">62-1032</strain>
    </source>
</reference>
<gene>
    <name evidence="7" type="ORF">BCR35DRAFT_300405</name>
</gene>
<evidence type="ECO:0000256" key="1">
    <source>
        <dbReference type="ARBA" id="ARBA00004123"/>
    </source>
</evidence>